<gene>
    <name evidence="1" type="ORF">FWK35_00026258</name>
</gene>
<evidence type="ECO:0000313" key="1">
    <source>
        <dbReference type="EMBL" id="KAF0757043.1"/>
    </source>
</evidence>
<name>A0A6G0YJW9_APHCR</name>
<reference evidence="1 2" key="1">
    <citation type="submission" date="2019-08" db="EMBL/GenBank/DDBJ databases">
        <title>Whole genome of Aphis craccivora.</title>
        <authorList>
            <person name="Voronova N.V."/>
            <person name="Shulinski R.S."/>
            <person name="Bandarenka Y.V."/>
            <person name="Zhorov D.G."/>
            <person name="Warner D."/>
        </authorList>
    </citation>
    <scope>NUCLEOTIDE SEQUENCE [LARGE SCALE GENOMIC DNA]</scope>
    <source>
        <strain evidence="1">180601</strain>
        <tissue evidence="1">Whole Body</tissue>
    </source>
</reference>
<organism evidence="1 2">
    <name type="scientific">Aphis craccivora</name>
    <name type="common">Cowpea aphid</name>
    <dbReference type="NCBI Taxonomy" id="307492"/>
    <lineage>
        <taxon>Eukaryota</taxon>
        <taxon>Metazoa</taxon>
        <taxon>Ecdysozoa</taxon>
        <taxon>Arthropoda</taxon>
        <taxon>Hexapoda</taxon>
        <taxon>Insecta</taxon>
        <taxon>Pterygota</taxon>
        <taxon>Neoptera</taxon>
        <taxon>Paraneoptera</taxon>
        <taxon>Hemiptera</taxon>
        <taxon>Sternorrhyncha</taxon>
        <taxon>Aphidomorpha</taxon>
        <taxon>Aphidoidea</taxon>
        <taxon>Aphididae</taxon>
        <taxon>Aphidini</taxon>
        <taxon>Aphis</taxon>
        <taxon>Aphis</taxon>
    </lineage>
</organism>
<evidence type="ECO:0000313" key="2">
    <source>
        <dbReference type="Proteomes" id="UP000478052"/>
    </source>
</evidence>
<accession>A0A6G0YJW9</accession>
<dbReference type="EMBL" id="VUJU01003695">
    <property type="protein sequence ID" value="KAF0757043.1"/>
    <property type="molecule type" value="Genomic_DNA"/>
</dbReference>
<protein>
    <submittedName>
        <fullName evidence="1">YqaJ domain-containing protein</fullName>
    </submittedName>
</protein>
<sequence length="217" mass="25739">MFLVQTLGLAELLDDFLPEEDMKNKKAEFIKSLTLSLTAKKTLKYETRNQSADSQTWFTERRNCLTTSNFSVKFVKCVRTLHGLIENNATVEVKCPFSVKDYARLEQALLEKKVSFIPILMLRIELKEHKIFWKEKMESNLKLFYEECLLPEIVDFQYIKRMQKSYFIDPPHIKENIIKNQEKKSGKWVSLCCTLGAVWITIIYYRRVKFKSNDNYH</sequence>
<comment type="caution">
    <text evidence="1">The sequence shown here is derived from an EMBL/GenBank/DDBJ whole genome shotgun (WGS) entry which is preliminary data.</text>
</comment>
<keyword evidence="2" id="KW-1185">Reference proteome</keyword>
<dbReference type="AlphaFoldDB" id="A0A6G0YJW9"/>
<dbReference type="Proteomes" id="UP000478052">
    <property type="component" value="Unassembled WGS sequence"/>
</dbReference>
<proteinExistence type="predicted"/>